<keyword evidence="3" id="KW-1185">Reference proteome</keyword>
<dbReference type="HOGENOM" id="CLU_1668181_0_0_11"/>
<comment type="caution">
    <text evidence="2">The sequence shown here is derived from an EMBL/GenBank/DDBJ whole genome shotgun (WGS) entry which is preliminary data.</text>
</comment>
<dbReference type="RefSeq" id="WP_007471528.1">
    <property type="nucleotide sequence ID" value="NZ_KI391953.1"/>
</dbReference>
<name>E5XTR5_SEGRC</name>
<gene>
    <name evidence="2" type="ORF">HMPREF9336_02887</name>
</gene>
<proteinExistence type="predicted"/>
<dbReference type="EMBL" id="ACZI02000001">
    <property type="protein sequence ID" value="EFV12268.1"/>
    <property type="molecule type" value="Genomic_DNA"/>
</dbReference>
<feature type="transmembrane region" description="Helical" evidence="1">
    <location>
        <begin position="26"/>
        <end position="48"/>
    </location>
</feature>
<dbReference type="AlphaFoldDB" id="E5XTR5"/>
<organism evidence="2 3">
    <name type="scientific">Segniliparus rugosus (strain ATCC BAA-974 / DSM 45345 / CCUG 50838 / CIP 108380 / JCM 13579 / CDC 945)</name>
    <dbReference type="NCBI Taxonomy" id="679197"/>
    <lineage>
        <taxon>Bacteria</taxon>
        <taxon>Bacillati</taxon>
        <taxon>Actinomycetota</taxon>
        <taxon>Actinomycetes</taxon>
        <taxon>Mycobacteriales</taxon>
        <taxon>Segniliparaceae</taxon>
        <taxon>Segniliparus</taxon>
    </lineage>
</organism>
<dbReference type="STRING" id="679197.HMPREF9336_02887"/>
<evidence type="ECO:0000313" key="3">
    <source>
        <dbReference type="Proteomes" id="UP000004816"/>
    </source>
</evidence>
<evidence type="ECO:0008006" key="4">
    <source>
        <dbReference type="Google" id="ProtNLM"/>
    </source>
</evidence>
<sequence>MTFLQQPGFPQPWQGGHAPKKSKKTLWIVLSIVGALLICAGGFAVFIWKMTLSPDSGPQQIKALAKEYKAAEDAGDTAKLASLLCSADVPDAGSILRADAKVAPGEIDVQSTSTVNDLGSVGFRDSKGTRWRLYFRKEDGMWKACPSAEDAYRAADKE</sequence>
<dbReference type="Proteomes" id="UP000004816">
    <property type="component" value="Unassembled WGS sequence"/>
</dbReference>
<protein>
    <recommendedName>
        <fullName evidence="4">DUF4878 domain-containing protein</fullName>
    </recommendedName>
</protein>
<keyword evidence="1" id="KW-1133">Transmembrane helix</keyword>
<reference evidence="2 3" key="1">
    <citation type="journal article" date="2011" name="Stand. Genomic Sci.">
        <title>High quality draft genome sequence of Segniliparus rugosus CDC 945(T)= (ATCC BAA-974(T)).</title>
        <authorList>
            <person name="Earl A.M."/>
            <person name="Desjardins C.A."/>
            <person name="Fitzgerald M.G."/>
            <person name="Arachchi H.M."/>
            <person name="Zeng Q."/>
            <person name="Mehta T."/>
            <person name="Griggs A."/>
            <person name="Birren B.W."/>
            <person name="Toney N.C."/>
            <person name="Carr J."/>
            <person name="Posey J."/>
            <person name="Butler W.R."/>
        </authorList>
    </citation>
    <scope>NUCLEOTIDE SEQUENCE [LARGE SCALE GENOMIC DNA]</scope>
    <source>
        <strain evidence="3">ATCC BAA-974 / DSM 45345 / CCUG 50838 / CIP 108380 / JCM 13579 / CDC 945</strain>
    </source>
</reference>
<evidence type="ECO:0000313" key="2">
    <source>
        <dbReference type="EMBL" id="EFV12268.1"/>
    </source>
</evidence>
<evidence type="ECO:0000256" key="1">
    <source>
        <dbReference type="SAM" id="Phobius"/>
    </source>
</evidence>
<accession>E5XTR5</accession>
<keyword evidence="1" id="KW-0472">Membrane</keyword>
<keyword evidence="1" id="KW-0812">Transmembrane</keyword>
<dbReference type="OrthoDB" id="4638542at2"/>